<dbReference type="Proteomes" id="UP000093000">
    <property type="component" value="Unassembled WGS sequence"/>
</dbReference>
<dbReference type="NCBIfam" id="TIGR03598">
    <property type="entry name" value="GTPase_YsxC"/>
    <property type="match status" value="1"/>
</dbReference>
<dbReference type="PANTHER" id="PTHR46498:SF1">
    <property type="entry name" value="GTP-BINDING PROTEIN 8"/>
    <property type="match status" value="1"/>
</dbReference>
<keyword evidence="6" id="KW-0460">Magnesium</keyword>
<organism evidence="9 10">
    <name type="scientific">Choanephora cucurbitarum</name>
    <dbReference type="NCBI Taxonomy" id="101091"/>
    <lineage>
        <taxon>Eukaryota</taxon>
        <taxon>Fungi</taxon>
        <taxon>Fungi incertae sedis</taxon>
        <taxon>Mucoromycota</taxon>
        <taxon>Mucoromycotina</taxon>
        <taxon>Mucoromycetes</taxon>
        <taxon>Mucorales</taxon>
        <taxon>Mucorineae</taxon>
        <taxon>Choanephoraceae</taxon>
        <taxon>Choanephoroideae</taxon>
        <taxon>Choanephora</taxon>
    </lineage>
</organism>
<dbReference type="PANTHER" id="PTHR46498">
    <property type="entry name" value="GTP-BINDING PROTEIN 8"/>
    <property type="match status" value="1"/>
</dbReference>
<dbReference type="InterPro" id="IPR027417">
    <property type="entry name" value="P-loop_NTPase"/>
</dbReference>
<dbReference type="SUPFAM" id="SSF52540">
    <property type="entry name" value="P-loop containing nucleoside triphosphate hydrolases"/>
    <property type="match status" value="1"/>
</dbReference>
<comment type="cofactor">
    <cofactor evidence="1">
        <name>Mg(2+)</name>
        <dbReference type="ChEBI" id="CHEBI:18420"/>
    </cofactor>
</comment>
<keyword evidence="4" id="KW-0479">Metal-binding</keyword>
<dbReference type="AlphaFoldDB" id="A0A1C7NC08"/>
<dbReference type="GO" id="GO:0005739">
    <property type="term" value="C:mitochondrion"/>
    <property type="evidence" value="ECO:0007669"/>
    <property type="project" value="TreeGrafter"/>
</dbReference>
<dbReference type="InParanoid" id="A0A1C7NC08"/>
<dbReference type="STRING" id="101091.A0A1C7NC08"/>
<evidence type="ECO:0000313" key="9">
    <source>
        <dbReference type="EMBL" id="OBZ86500.1"/>
    </source>
</evidence>
<evidence type="ECO:0000313" key="10">
    <source>
        <dbReference type="Proteomes" id="UP000093000"/>
    </source>
</evidence>
<dbReference type="InterPro" id="IPR019987">
    <property type="entry name" value="GTP-bd_ribosome_bio_YsxC"/>
</dbReference>
<evidence type="ECO:0000256" key="4">
    <source>
        <dbReference type="ARBA" id="ARBA00022723"/>
    </source>
</evidence>
<evidence type="ECO:0000256" key="5">
    <source>
        <dbReference type="ARBA" id="ARBA00022741"/>
    </source>
</evidence>
<dbReference type="PROSITE" id="PS51706">
    <property type="entry name" value="G_ENGB"/>
    <property type="match status" value="1"/>
</dbReference>
<dbReference type="PRINTS" id="PR00326">
    <property type="entry name" value="GTP1OBG"/>
</dbReference>
<dbReference type="HAMAP" id="MF_00321">
    <property type="entry name" value="GTPase_EngB"/>
    <property type="match status" value="1"/>
</dbReference>
<dbReference type="InterPro" id="IPR030393">
    <property type="entry name" value="G_ENGB_dom"/>
</dbReference>
<dbReference type="InterPro" id="IPR052279">
    <property type="entry name" value="EngB_GTPase"/>
</dbReference>
<dbReference type="CDD" id="cd01876">
    <property type="entry name" value="YihA_EngB"/>
    <property type="match status" value="1"/>
</dbReference>
<feature type="domain" description="EngB-type G" evidence="8">
    <location>
        <begin position="72"/>
        <end position="247"/>
    </location>
</feature>
<evidence type="ECO:0000256" key="3">
    <source>
        <dbReference type="ARBA" id="ARBA00015370"/>
    </source>
</evidence>
<evidence type="ECO:0000256" key="2">
    <source>
        <dbReference type="ARBA" id="ARBA00009638"/>
    </source>
</evidence>
<dbReference type="OrthoDB" id="391988at2759"/>
<evidence type="ECO:0000256" key="1">
    <source>
        <dbReference type="ARBA" id="ARBA00001946"/>
    </source>
</evidence>
<dbReference type="EMBL" id="LUGH01000294">
    <property type="protein sequence ID" value="OBZ86500.1"/>
    <property type="molecule type" value="Genomic_DNA"/>
</dbReference>
<keyword evidence="7" id="KW-0342">GTP-binding</keyword>
<dbReference type="Pfam" id="PF01926">
    <property type="entry name" value="MMR_HSR1"/>
    <property type="match status" value="1"/>
</dbReference>
<name>A0A1C7NC08_9FUNG</name>
<reference evidence="9 10" key="1">
    <citation type="submission" date="2016-03" db="EMBL/GenBank/DDBJ databases">
        <title>Choanephora cucurbitarum.</title>
        <authorList>
            <person name="Min B."/>
            <person name="Park H."/>
            <person name="Park J.-H."/>
            <person name="Shin H.-D."/>
            <person name="Choi I.-G."/>
        </authorList>
    </citation>
    <scope>NUCLEOTIDE SEQUENCE [LARGE SCALE GENOMIC DNA]</scope>
    <source>
        <strain evidence="9 10">KUS-F28377</strain>
    </source>
</reference>
<evidence type="ECO:0000256" key="6">
    <source>
        <dbReference type="ARBA" id="ARBA00022842"/>
    </source>
</evidence>
<accession>A0A1C7NC08</accession>
<comment type="similarity">
    <text evidence="2">Belongs to the TRAFAC class TrmE-Era-EngA-EngB-Septin-like GTPase superfamily. EngB GTPase family.</text>
</comment>
<protein>
    <recommendedName>
        <fullName evidence="3">GTP-binding protein 8</fullName>
    </recommendedName>
</protein>
<comment type="caution">
    <text evidence="9">The sequence shown here is derived from an EMBL/GenBank/DDBJ whole genome shotgun (WGS) entry which is preliminary data.</text>
</comment>
<dbReference type="GO" id="GO:0046872">
    <property type="term" value="F:metal ion binding"/>
    <property type="evidence" value="ECO:0007669"/>
    <property type="project" value="UniProtKB-KW"/>
</dbReference>
<dbReference type="InterPro" id="IPR006073">
    <property type="entry name" value="GTP-bd"/>
</dbReference>
<evidence type="ECO:0000259" key="8">
    <source>
        <dbReference type="PROSITE" id="PS51706"/>
    </source>
</evidence>
<keyword evidence="10" id="KW-1185">Reference proteome</keyword>
<evidence type="ECO:0000256" key="7">
    <source>
        <dbReference type="ARBA" id="ARBA00023134"/>
    </source>
</evidence>
<proteinExistence type="inferred from homology"/>
<sequence length="275" mass="31435">MILRRTFTTSRLASQRLPRHLASEDSKSFQLVAFPERSILLPSQMEDANRLFARPVRFLKSISQADQASDLDRPEVAFVGRSNVGKSTLINNLTNNSKLVKTSNKPGHTKLLNFFDVGGQVTLVDMPGYGFKSKEEWGELILDYLRTRQQLKRLFVLVDPTAGLKDTDRQLMEMLDQQALSYQVILTKRDKLSKEAFNRSSRDIEQYLVKHAICCYPELLITGKRRTSKINDNDINDNDDITQEMTRVKWAVVQATGITVRPSLKQTGVVFNNRR</sequence>
<keyword evidence="5" id="KW-0547">Nucleotide-binding</keyword>
<dbReference type="GO" id="GO:0005525">
    <property type="term" value="F:GTP binding"/>
    <property type="evidence" value="ECO:0007669"/>
    <property type="project" value="UniProtKB-KW"/>
</dbReference>
<gene>
    <name evidence="9" type="primary">engB_0</name>
    <name evidence="9" type="ORF">A0J61_05456</name>
</gene>
<dbReference type="Gene3D" id="3.40.50.300">
    <property type="entry name" value="P-loop containing nucleotide triphosphate hydrolases"/>
    <property type="match status" value="1"/>
</dbReference>